<dbReference type="Pfam" id="PF02699">
    <property type="entry name" value="YajC"/>
    <property type="match status" value="1"/>
</dbReference>
<evidence type="ECO:0000256" key="1">
    <source>
        <dbReference type="SAM" id="Phobius"/>
    </source>
</evidence>
<keyword evidence="1" id="KW-0812">Transmembrane</keyword>
<reference evidence="2 3" key="1">
    <citation type="submission" date="2019-08" db="EMBL/GenBank/DDBJ databases">
        <title>In-depth cultivation of the pig gut microbiome towards novel bacterial diversity and tailored functional studies.</title>
        <authorList>
            <person name="Wylensek D."/>
            <person name="Hitch T.C.A."/>
            <person name="Clavel T."/>
        </authorList>
    </citation>
    <scope>NUCLEOTIDE SEQUENCE [LARGE SCALE GENOMIC DNA]</scope>
    <source>
        <strain evidence="2 3">WCA-380-WT-2B</strain>
    </source>
</reference>
<proteinExistence type="predicted"/>
<keyword evidence="1" id="KW-1133">Transmembrane helix</keyword>
<evidence type="ECO:0000313" key="3">
    <source>
        <dbReference type="Proteomes" id="UP000441925"/>
    </source>
</evidence>
<dbReference type="SMART" id="SM01323">
    <property type="entry name" value="YajC"/>
    <property type="match status" value="1"/>
</dbReference>
<comment type="caution">
    <text evidence="2">The sequence shown here is derived from an EMBL/GenBank/DDBJ whole genome shotgun (WGS) entry which is preliminary data.</text>
</comment>
<dbReference type="PRINTS" id="PR01853">
    <property type="entry name" value="YAJCTRNLCASE"/>
</dbReference>
<dbReference type="InterPro" id="IPR003849">
    <property type="entry name" value="Preprotein_translocase_YajC"/>
</dbReference>
<accession>A0A6N7VBV1</accession>
<name>A0A6N7VBV1_9FIRM</name>
<dbReference type="NCBIfam" id="TIGR00739">
    <property type="entry name" value="yajC"/>
    <property type="match status" value="1"/>
</dbReference>
<dbReference type="Proteomes" id="UP000441925">
    <property type="component" value="Unassembled WGS sequence"/>
</dbReference>
<protein>
    <submittedName>
        <fullName evidence="2">Preprotein translocase subunit YajC</fullName>
    </submittedName>
</protein>
<dbReference type="AlphaFoldDB" id="A0A6N7VBV1"/>
<keyword evidence="3" id="KW-1185">Reference proteome</keyword>
<feature type="transmembrane region" description="Helical" evidence="1">
    <location>
        <begin position="6"/>
        <end position="22"/>
    </location>
</feature>
<organism evidence="2 3">
    <name type="scientific">Anaerococcus porci</name>
    <dbReference type="NCBI Taxonomy" id="2652269"/>
    <lineage>
        <taxon>Bacteria</taxon>
        <taxon>Bacillati</taxon>
        <taxon>Bacillota</taxon>
        <taxon>Tissierellia</taxon>
        <taxon>Tissierellales</taxon>
        <taxon>Peptoniphilaceae</taxon>
        <taxon>Anaerococcus</taxon>
    </lineage>
</organism>
<gene>
    <name evidence="2" type="primary">yajC</name>
    <name evidence="2" type="ORF">FYJ26_00230</name>
</gene>
<evidence type="ECO:0000313" key="2">
    <source>
        <dbReference type="EMBL" id="MSS76875.1"/>
    </source>
</evidence>
<keyword evidence="1" id="KW-0472">Membrane</keyword>
<dbReference type="RefSeq" id="WP_154538732.1">
    <property type="nucleotide sequence ID" value="NZ_JAXDSU010000003.1"/>
</dbReference>
<sequence>MIPKLEYIVLIILALIFYFTTIREDQKRKENKKFIKKNIKIGSRVITESKIIGEVIEYDNTECLIVTGKDDKISYILIDFNSIESLIEA</sequence>
<dbReference type="EMBL" id="VULQ01000001">
    <property type="protein sequence ID" value="MSS76875.1"/>
    <property type="molecule type" value="Genomic_DNA"/>
</dbReference>